<feature type="domain" description="DUF2300" evidence="3">
    <location>
        <begin position="97"/>
        <end position="197"/>
    </location>
</feature>
<feature type="signal peptide" evidence="1">
    <location>
        <begin position="1"/>
        <end position="25"/>
    </location>
</feature>
<dbReference type="Pfam" id="PF10062">
    <property type="entry name" value="DUF2300"/>
    <property type="match status" value="2"/>
</dbReference>
<evidence type="ECO:0000313" key="4">
    <source>
        <dbReference type="EMBL" id="UOO90752.1"/>
    </source>
</evidence>
<dbReference type="EMBL" id="CP091511">
    <property type="protein sequence ID" value="UOO90752.1"/>
    <property type="molecule type" value="Genomic_DNA"/>
</dbReference>
<dbReference type="InterPro" id="IPR018748">
    <property type="entry name" value="DUF2300_secreted"/>
</dbReference>
<dbReference type="InterPro" id="IPR013693">
    <property type="entry name" value="SpoIID/LytB_N"/>
</dbReference>
<dbReference type="InterPro" id="IPR012338">
    <property type="entry name" value="Beta-lactam/transpept-like"/>
</dbReference>
<feature type="chain" id="PRO_5047429367" evidence="1">
    <location>
        <begin position="26"/>
        <end position="583"/>
    </location>
</feature>
<keyword evidence="5" id="KW-1185">Reference proteome</keyword>
<feature type="domain" description="Sporulation stage II protein D amidase enhancer LytB N-terminal" evidence="2">
    <location>
        <begin position="346"/>
        <end position="405"/>
    </location>
</feature>
<dbReference type="Pfam" id="PF08486">
    <property type="entry name" value="SpoIID"/>
    <property type="match status" value="1"/>
</dbReference>
<evidence type="ECO:0000313" key="5">
    <source>
        <dbReference type="Proteomes" id="UP000832011"/>
    </source>
</evidence>
<gene>
    <name evidence="4" type="ORF">LVJ82_07230</name>
</gene>
<name>A0ABY4E5L2_9NEIS</name>
<protein>
    <submittedName>
        <fullName evidence="4">DUF2300 domain-containing protein</fullName>
    </submittedName>
</protein>
<dbReference type="Proteomes" id="UP000832011">
    <property type="component" value="Chromosome"/>
</dbReference>
<evidence type="ECO:0000259" key="2">
    <source>
        <dbReference type="Pfam" id="PF08486"/>
    </source>
</evidence>
<reference evidence="4 5" key="1">
    <citation type="journal article" date="2022" name="Res Sq">
        <title>Evolution of multicellular longitudinally dividing oral cavity symbionts (Neisseriaceae).</title>
        <authorList>
            <person name="Nyongesa S."/>
            <person name="Weber P."/>
            <person name="Bernet E."/>
            <person name="Pullido F."/>
            <person name="Nieckarz M."/>
            <person name="Delaby M."/>
            <person name="Nieves C."/>
            <person name="Viehboeck T."/>
            <person name="Krause N."/>
            <person name="Rivera-Millot A."/>
            <person name="Nakamura A."/>
            <person name="Vischer N."/>
            <person name="VanNieuwenhze M."/>
            <person name="Brun Y."/>
            <person name="Cava F."/>
            <person name="Bulgheresi S."/>
            <person name="Veyrier F."/>
        </authorList>
    </citation>
    <scope>NUCLEOTIDE SEQUENCE [LARGE SCALE GENOMIC DNA]</scope>
    <source>
        <strain evidence="4 5">SN4</strain>
    </source>
</reference>
<organism evidence="4 5">
    <name type="scientific">Vitreoscilla massiliensis</name>
    <dbReference type="NCBI Taxonomy" id="1689272"/>
    <lineage>
        <taxon>Bacteria</taxon>
        <taxon>Pseudomonadati</taxon>
        <taxon>Pseudomonadota</taxon>
        <taxon>Betaproteobacteria</taxon>
        <taxon>Neisseriales</taxon>
        <taxon>Neisseriaceae</taxon>
        <taxon>Vitreoscilla</taxon>
    </lineage>
</organism>
<keyword evidence="1" id="KW-0732">Signal</keyword>
<dbReference type="RefSeq" id="WP_058305074.1">
    <property type="nucleotide sequence ID" value="NZ_CABKVG010000005.1"/>
</dbReference>
<feature type="domain" description="DUF2300" evidence="3">
    <location>
        <begin position="445"/>
        <end position="565"/>
    </location>
</feature>
<sequence>MRPVTPIGLALLALITLMAALPVHAATVWPQGEQALYAEANGERMQAWQVNTRTARLQTQNLNDLATPLGSTWKLFVYAYAVDKALPDTPYQCTGGNSEEKYCCDKGGSIGRDQALLQSCGLYFQPQRLGIRAQDWRYYWYLQRAPLWLTELGNLKEDTVLPVRDVLWGLQQVPSAPKLQAEQVLLNVWLRTDNRNSLNPIGSHWRGKTLTMPHPLDKAQRIGGMAGWTGDGAAFWLLARGNSHEVLARSGAWLPKLSALKSNQTELSPETTPSQPVQPLQAACVEVDYLAFMTNPIVSVKRAGTQQNIYGGVLPRGDYVVALHNGRQVKLHSVGDISVFAQDAHYRLRARMDMNEYVARVLEREAAAVPEQAAKALSVAIRTYALNEASGSGACLLMRDSTQQQRVLTQPASASAKRIAISTDLLVLNGAHGRFQADSSSSGVLGWQQAVAWAQQGLGFKDILARAYPQANLGVQGKDMGERCRPMLQAQKWLQTQMPRWHKTLQREAGYKPLAQAASVCQLSRGTPYADVAANRVYIRRLHSEAEQLTLTHEYLHLLLQHHPNGRNERYIEALAQRLLKGL</sequence>
<proteinExistence type="predicted"/>
<dbReference type="SUPFAM" id="SSF56601">
    <property type="entry name" value="beta-lactamase/transpeptidase-like"/>
    <property type="match status" value="1"/>
</dbReference>
<evidence type="ECO:0000259" key="3">
    <source>
        <dbReference type="Pfam" id="PF10062"/>
    </source>
</evidence>
<accession>A0ABY4E5L2</accession>
<evidence type="ECO:0000256" key="1">
    <source>
        <dbReference type="SAM" id="SignalP"/>
    </source>
</evidence>